<evidence type="ECO:0000259" key="12">
    <source>
        <dbReference type="Pfam" id="PF01435"/>
    </source>
</evidence>
<keyword evidence="15" id="KW-1185">Reference proteome</keyword>
<evidence type="ECO:0000256" key="8">
    <source>
        <dbReference type="ARBA" id="ARBA00022989"/>
    </source>
</evidence>
<gene>
    <name evidence="14" type="ORF">MMIC_P0272</name>
</gene>
<dbReference type="GO" id="GO:0046872">
    <property type="term" value="F:metal ion binding"/>
    <property type="evidence" value="ECO:0007669"/>
    <property type="project" value="UniProtKB-KW"/>
</dbReference>
<feature type="domain" description="Co-chaperone DjlA N-terminal" evidence="13">
    <location>
        <begin position="604"/>
        <end position="646"/>
    </location>
</feature>
<evidence type="ECO:0000259" key="13">
    <source>
        <dbReference type="Pfam" id="PF05099"/>
    </source>
</evidence>
<name>A0A1L8CK89_9PROT</name>
<keyword evidence="4 11" id="KW-0812">Transmembrane</keyword>
<evidence type="ECO:0000313" key="14">
    <source>
        <dbReference type="EMBL" id="GAV19338.1"/>
    </source>
</evidence>
<keyword evidence="2" id="KW-1003">Cell membrane</keyword>
<dbReference type="InterPro" id="IPR029024">
    <property type="entry name" value="TerB-like"/>
</dbReference>
<evidence type="ECO:0000256" key="1">
    <source>
        <dbReference type="ARBA" id="ARBA00001947"/>
    </source>
</evidence>
<feature type="domain" description="Peptidase M48" evidence="12">
    <location>
        <begin position="127"/>
        <end position="348"/>
    </location>
</feature>
<keyword evidence="7" id="KW-0862">Zinc</keyword>
<dbReference type="AlphaFoldDB" id="A0A1L8CK89"/>
<dbReference type="SUPFAM" id="SSF158682">
    <property type="entry name" value="TerB-like"/>
    <property type="match status" value="1"/>
</dbReference>
<keyword evidence="6" id="KW-0378">Hydrolase</keyword>
<evidence type="ECO:0000256" key="10">
    <source>
        <dbReference type="ARBA" id="ARBA00023136"/>
    </source>
</evidence>
<feature type="transmembrane region" description="Helical" evidence="11">
    <location>
        <begin position="206"/>
        <end position="224"/>
    </location>
</feature>
<keyword evidence="10 11" id="KW-0472">Membrane</keyword>
<evidence type="ECO:0000256" key="6">
    <source>
        <dbReference type="ARBA" id="ARBA00022801"/>
    </source>
</evidence>
<dbReference type="Proteomes" id="UP000231632">
    <property type="component" value="Unassembled WGS sequence"/>
</dbReference>
<feature type="transmembrane region" description="Helical" evidence="11">
    <location>
        <begin position="244"/>
        <end position="265"/>
    </location>
</feature>
<dbReference type="PANTHER" id="PTHR43221">
    <property type="entry name" value="PROTEASE HTPX"/>
    <property type="match status" value="1"/>
</dbReference>
<evidence type="ECO:0000256" key="7">
    <source>
        <dbReference type="ARBA" id="ARBA00022833"/>
    </source>
</evidence>
<dbReference type="EMBL" id="BDFD01000002">
    <property type="protein sequence ID" value="GAV19338.1"/>
    <property type="molecule type" value="Genomic_DNA"/>
</dbReference>
<keyword evidence="3" id="KW-0645">Protease</keyword>
<dbReference type="Pfam" id="PF05099">
    <property type="entry name" value="TerB"/>
    <property type="match status" value="1"/>
</dbReference>
<keyword evidence="14" id="KW-0346">Stress response</keyword>
<proteinExistence type="predicted"/>
<evidence type="ECO:0000313" key="15">
    <source>
        <dbReference type="Proteomes" id="UP000231632"/>
    </source>
</evidence>
<comment type="cofactor">
    <cofactor evidence="1">
        <name>Zn(2+)</name>
        <dbReference type="ChEBI" id="CHEBI:29105"/>
    </cofactor>
</comment>
<dbReference type="GO" id="GO:0006508">
    <property type="term" value="P:proteolysis"/>
    <property type="evidence" value="ECO:0007669"/>
    <property type="project" value="UniProtKB-KW"/>
</dbReference>
<dbReference type="STRING" id="1921010.MMIC_P0272"/>
<evidence type="ECO:0000256" key="9">
    <source>
        <dbReference type="ARBA" id="ARBA00023049"/>
    </source>
</evidence>
<dbReference type="Pfam" id="PF01435">
    <property type="entry name" value="Peptidase_M48"/>
    <property type="match status" value="1"/>
</dbReference>
<keyword evidence="5" id="KW-0479">Metal-binding</keyword>
<evidence type="ECO:0000256" key="3">
    <source>
        <dbReference type="ARBA" id="ARBA00022670"/>
    </source>
</evidence>
<dbReference type="InterPro" id="IPR001915">
    <property type="entry name" value="Peptidase_M48"/>
</dbReference>
<evidence type="ECO:0000256" key="4">
    <source>
        <dbReference type="ARBA" id="ARBA00022692"/>
    </source>
</evidence>
<dbReference type="PANTHER" id="PTHR43221:SF2">
    <property type="entry name" value="PROTEASE HTPX HOMOLOG"/>
    <property type="match status" value="1"/>
</dbReference>
<reference evidence="14 15" key="1">
    <citation type="journal article" date="2017" name="Arch. Microbiol.">
        <title>Mariprofundus micogutta sp. nov., a novel iron-oxidizing zetaproteobacterium isolated from a deep-sea hydrothermal field at the Bayonnaise knoll of the Izu-Ogasawara arc, and a description of Mariprofundales ord. nov. and Zetaproteobacteria classis nov.</title>
        <authorList>
            <person name="Makita H."/>
            <person name="Tanaka E."/>
            <person name="Mitsunobu S."/>
            <person name="Miyazaki M."/>
            <person name="Nunoura T."/>
            <person name="Uematsu K."/>
            <person name="Takaki Y."/>
            <person name="Nishi S."/>
            <person name="Shimamura S."/>
            <person name="Takai K."/>
        </authorList>
    </citation>
    <scope>NUCLEOTIDE SEQUENCE [LARGE SCALE GENOMIC DNA]</scope>
    <source>
        <strain evidence="14 15">ET2</strain>
    </source>
</reference>
<dbReference type="Gene3D" id="1.10.3680.10">
    <property type="entry name" value="TerB-like"/>
    <property type="match status" value="1"/>
</dbReference>
<dbReference type="GO" id="GO:0004222">
    <property type="term" value="F:metalloendopeptidase activity"/>
    <property type="evidence" value="ECO:0007669"/>
    <property type="project" value="InterPro"/>
</dbReference>
<feature type="transmembrane region" description="Helical" evidence="11">
    <location>
        <begin position="31"/>
        <end position="57"/>
    </location>
</feature>
<sequence>MDASGGQPIREAKDVKDFFGQQAQARRNTTLLVLLFSCAVVVIILSVYLAITAGLFLTQMFVSQGDWFIRDFWDDERFLWVVGLTMLIVTSGSLYRTYQLKQGGGAAVAEMLGAQRVPAATEDPLLRRLQNVVEEMAIAAGLPVPPVYLLPQAGINAFAAGFGRSDAVVAVTSGAIELLNRDELQGVIAHEFSHILNGDTRLKMRLMGLLFGITLISDAGIVMMTARNTSAYRTSGERGTHPGIALIGFLIFLVGTIGAVFADMIKRAVSRQREFLADAAAVQFTRNPAGIASALKVIGGYKGGSRVNHTATQQTSHFFFGNAVKSWENKDWWATHPPLAERIKRLDASFAGSFDTIDPGSRSASVMHEAVSSLSGQPSIEVLQVDVETVMQSIGQPDADALQQAVSLLERIPDRLRQFAHDPFTARAIVYGLLLDEQKVIRSAQLDALESQADANVLRELLDIQPVVSGLEAELHIPLLELLMPALKSLSQPQYKQFRQCIAALIKADNELSIFEYMLHRMLIRHLHPGFTRVKPAVVYYDVASEIADEAGLIVSMLIREGRHEHPEKVFDHAMSQVLAWQTGIQPSLQQSDLSKLDQALNKADKATPEIKRRLVKACVEVVLADGQVRVNEFELLRAVCDALGCPMPQI</sequence>
<accession>A0A1L8CK89</accession>
<keyword evidence="9" id="KW-0482">Metalloprotease</keyword>
<organism evidence="14 15">
    <name type="scientific">Mariprofundus micogutta</name>
    <dbReference type="NCBI Taxonomy" id="1921010"/>
    <lineage>
        <taxon>Bacteria</taxon>
        <taxon>Pseudomonadati</taxon>
        <taxon>Pseudomonadota</taxon>
        <taxon>Candidatius Mariprofundia</taxon>
        <taxon>Mariprofundales</taxon>
        <taxon>Mariprofundaceae</taxon>
        <taxon>Mariprofundus</taxon>
    </lineage>
</organism>
<evidence type="ECO:0000256" key="2">
    <source>
        <dbReference type="ARBA" id="ARBA00022475"/>
    </source>
</evidence>
<feature type="transmembrane region" description="Helical" evidence="11">
    <location>
        <begin position="77"/>
        <end position="95"/>
    </location>
</feature>
<protein>
    <submittedName>
        <fullName evidence="14">Heat shock protein HtpX</fullName>
    </submittedName>
</protein>
<evidence type="ECO:0000256" key="11">
    <source>
        <dbReference type="SAM" id="Phobius"/>
    </source>
</evidence>
<keyword evidence="8 11" id="KW-1133">Transmembrane helix</keyword>
<dbReference type="InterPro" id="IPR007791">
    <property type="entry name" value="DjlA_N"/>
</dbReference>
<comment type="caution">
    <text evidence="14">The sequence shown here is derived from an EMBL/GenBank/DDBJ whole genome shotgun (WGS) entry which is preliminary data.</text>
</comment>
<dbReference type="CDD" id="cd07340">
    <property type="entry name" value="M48B_Htpx_like"/>
    <property type="match status" value="1"/>
</dbReference>
<dbReference type="InterPro" id="IPR050083">
    <property type="entry name" value="HtpX_protease"/>
</dbReference>
<dbReference type="Gene3D" id="3.30.2010.10">
    <property type="entry name" value="Metalloproteases ('zincins'), catalytic domain"/>
    <property type="match status" value="1"/>
</dbReference>
<evidence type="ECO:0000256" key="5">
    <source>
        <dbReference type="ARBA" id="ARBA00022723"/>
    </source>
</evidence>
<dbReference type="CDD" id="cd07177">
    <property type="entry name" value="terB_like"/>
    <property type="match status" value="1"/>
</dbReference>